<dbReference type="GO" id="GO:0006888">
    <property type="term" value="P:endoplasmic reticulum to Golgi vesicle-mediated transport"/>
    <property type="evidence" value="ECO:0007669"/>
    <property type="project" value="TreeGrafter"/>
</dbReference>
<evidence type="ECO:0000256" key="2">
    <source>
        <dbReference type="ARBA" id="ARBA00022574"/>
    </source>
</evidence>
<feature type="repeat" description="WD" evidence="4">
    <location>
        <begin position="138"/>
        <end position="173"/>
    </location>
</feature>
<dbReference type="AlphaFoldDB" id="A0A6B2G1T8"/>
<keyword evidence="3" id="KW-0677">Repeat</keyword>
<dbReference type="GO" id="GO:0030126">
    <property type="term" value="C:COPI vesicle coat"/>
    <property type="evidence" value="ECO:0007669"/>
    <property type="project" value="TreeGrafter"/>
</dbReference>
<reference evidence="5" key="1">
    <citation type="submission" date="2018-11" db="EMBL/GenBank/DDBJ databases">
        <title>Myxobolus squamalis genome and transcriptome.</title>
        <authorList>
            <person name="Yahalomi D."/>
            <person name="Atkinson S.D."/>
            <person name="Neuhof M."/>
            <person name="Chang E.S."/>
            <person name="Philippe H."/>
            <person name="Cartwright P."/>
            <person name="Bartholomew J.L."/>
            <person name="Huchon D."/>
        </authorList>
    </citation>
    <scope>NUCLEOTIDE SEQUENCE</scope>
    <source>
        <strain evidence="5">71B08</strain>
        <tissue evidence="5">Whole</tissue>
    </source>
</reference>
<evidence type="ECO:0000256" key="1">
    <source>
        <dbReference type="ARBA" id="ARBA00004347"/>
    </source>
</evidence>
<feature type="repeat" description="WD" evidence="4">
    <location>
        <begin position="95"/>
        <end position="129"/>
    </location>
</feature>
<dbReference type="EMBL" id="GHBR01001122">
    <property type="protein sequence ID" value="NDJ96476.1"/>
    <property type="molecule type" value="Transcribed_RNA"/>
</dbReference>
<dbReference type="Gene3D" id="2.130.10.10">
    <property type="entry name" value="YVTN repeat-like/Quinoprotein amine dehydrogenase"/>
    <property type="match status" value="1"/>
</dbReference>
<comment type="subcellular location">
    <subcellularLocation>
        <location evidence="1">Cytoplasmic vesicle</location>
        <location evidence="1">COPI-coated vesicle membrane</location>
        <topology evidence="1">Peripheral membrane protein</topology>
        <orientation evidence="1">Cytoplasmic side</orientation>
    </subcellularLocation>
</comment>
<dbReference type="InterPro" id="IPR036322">
    <property type="entry name" value="WD40_repeat_dom_sf"/>
</dbReference>
<dbReference type="Pfam" id="PF00400">
    <property type="entry name" value="WD40"/>
    <property type="match status" value="3"/>
</dbReference>
<keyword evidence="2 4" id="KW-0853">WD repeat</keyword>
<protein>
    <submittedName>
        <fullName evidence="5">Coatomer subunit beta' (Trinotate prediction)</fullName>
    </submittedName>
</protein>
<dbReference type="PROSITE" id="PS50082">
    <property type="entry name" value="WD_REPEATS_2"/>
    <property type="match status" value="2"/>
</dbReference>
<dbReference type="SMART" id="SM00320">
    <property type="entry name" value="WD40"/>
    <property type="match status" value="4"/>
</dbReference>
<dbReference type="SUPFAM" id="SSF50978">
    <property type="entry name" value="WD40 repeat-like"/>
    <property type="match status" value="1"/>
</dbReference>
<dbReference type="InterPro" id="IPR015943">
    <property type="entry name" value="WD40/YVTN_repeat-like_dom_sf"/>
</dbReference>
<evidence type="ECO:0000256" key="3">
    <source>
        <dbReference type="ARBA" id="ARBA00022737"/>
    </source>
</evidence>
<proteinExistence type="predicted"/>
<accession>A0A6B2G1T8</accession>
<organism evidence="5">
    <name type="scientific">Myxobolus squamalis</name>
    <name type="common">Myxosporean</name>
    <dbReference type="NCBI Taxonomy" id="59785"/>
    <lineage>
        <taxon>Eukaryota</taxon>
        <taxon>Metazoa</taxon>
        <taxon>Cnidaria</taxon>
        <taxon>Myxozoa</taxon>
        <taxon>Myxosporea</taxon>
        <taxon>Bivalvulida</taxon>
        <taxon>Platysporina</taxon>
        <taxon>Myxobolidae</taxon>
        <taxon>Myxobolus</taxon>
    </lineage>
</organism>
<dbReference type="PROSITE" id="PS50294">
    <property type="entry name" value="WD_REPEATS_REGION"/>
    <property type="match status" value="2"/>
</dbReference>
<dbReference type="InterPro" id="IPR050844">
    <property type="entry name" value="Coatomer_complex_subunit"/>
</dbReference>
<evidence type="ECO:0000313" key="5">
    <source>
        <dbReference type="EMBL" id="NDJ96476.1"/>
    </source>
</evidence>
<name>A0A6B2G1T8_MYXSQ</name>
<dbReference type="PANTHER" id="PTHR19876">
    <property type="entry name" value="COATOMER"/>
    <property type="match status" value="1"/>
</dbReference>
<dbReference type="GO" id="GO:0006891">
    <property type="term" value="P:intra-Golgi vesicle-mediated transport"/>
    <property type="evidence" value="ECO:0007669"/>
    <property type="project" value="TreeGrafter"/>
</dbReference>
<dbReference type="InterPro" id="IPR001680">
    <property type="entry name" value="WD40_rpt"/>
</dbReference>
<evidence type="ECO:0000256" key="4">
    <source>
        <dbReference type="PROSITE-ProRule" id="PRU00221"/>
    </source>
</evidence>
<dbReference type="GO" id="GO:0006890">
    <property type="term" value="P:retrograde vesicle-mediated transport, Golgi to endoplasmic reticulum"/>
    <property type="evidence" value="ECO:0007669"/>
    <property type="project" value="TreeGrafter"/>
</dbReference>
<sequence length="202" mass="23554">MSSKYDFKRVYSALSDRVKSTDIHPNEPWLLVGLYNGQVNIHNHESNTIIKSFDIGQVPVRSVAFITRKNWIVCASDDLYIRCFNYNTLEKIHNFEAHTDYIRNIIVHPIKSYIISCSDDMLIKVWDFEKRWECIQIFEGHHHYVMQIAINPKDQNQIASASLDKKIKIWQLSGFSKANFTLEGHEKGVNSVDYCHSADKPY</sequence>
<dbReference type="PANTHER" id="PTHR19876:SF2">
    <property type="entry name" value="COATOMER SUBUNIT BETA"/>
    <property type="match status" value="1"/>
</dbReference>
<dbReference type="InterPro" id="IPR019775">
    <property type="entry name" value="WD40_repeat_CS"/>
</dbReference>
<dbReference type="PROSITE" id="PS00678">
    <property type="entry name" value="WD_REPEATS_1"/>
    <property type="match status" value="1"/>
</dbReference>
<dbReference type="GO" id="GO:0006886">
    <property type="term" value="P:intracellular protein transport"/>
    <property type="evidence" value="ECO:0007669"/>
    <property type="project" value="TreeGrafter"/>
</dbReference>